<dbReference type="HOGENOM" id="CLU_2318478_0_0_5"/>
<keyword evidence="2" id="KW-1185">Reference proteome</keyword>
<dbReference type="AlphaFoldDB" id="S9RIS8"/>
<evidence type="ECO:0000313" key="2">
    <source>
        <dbReference type="Proteomes" id="UP000015347"/>
    </source>
</evidence>
<dbReference type="Proteomes" id="UP000015347">
    <property type="component" value="Unassembled WGS sequence"/>
</dbReference>
<dbReference type="EMBL" id="APVH01000042">
    <property type="protein sequence ID" value="EPX78015.1"/>
    <property type="molecule type" value="Genomic_DNA"/>
</dbReference>
<evidence type="ECO:0000313" key="1">
    <source>
        <dbReference type="EMBL" id="EPX78015.1"/>
    </source>
</evidence>
<reference evidence="1" key="1">
    <citation type="journal article" date="2013" name="Stand. Genomic Sci.">
        <title>Genome sequence of the exopolysaccharide-producing Salipiger mucosustype strain (A3T), a moderately halophilic member of the Roseobacterclade.</title>
        <authorList>
            <person name="Riedel T."/>
            <person name="Spring S."/>
            <person name="Fiebig A."/>
            <person name="Petersen J."/>
            <person name="Goeker M."/>
            <person name="Klenk H.-P."/>
        </authorList>
    </citation>
    <scope>NUCLEOTIDE SEQUENCE [LARGE SCALE GENOMIC DNA]</scope>
    <source>
        <strain evidence="1">DSM 16094</strain>
    </source>
</reference>
<sequence length="99" mass="11040">MEKDDSSRQSDKVDDFPLEGLADEISSHPLAGRIHEIARAKGIELNDLGAIRQVLDGLSSEEETDPRLVFLLGMFVERILHHEEIASMQEDTETDVSGH</sequence>
<dbReference type="STRING" id="1123237.Salmuc_03337"/>
<protein>
    <submittedName>
        <fullName evidence="1">Uncharacterized protein</fullName>
    </submittedName>
</protein>
<proteinExistence type="predicted"/>
<gene>
    <name evidence="1" type="ORF">Salmuc_03337</name>
</gene>
<dbReference type="RefSeq" id="WP_020040038.1">
    <property type="nucleotide sequence ID" value="NZ_KE557281.1"/>
</dbReference>
<comment type="caution">
    <text evidence="1">The sequence shown here is derived from an EMBL/GenBank/DDBJ whole genome shotgun (WGS) entry which is preliminary data.</text>
</comment>
<name>S9RIS8_9RHOB</name>
<organism evidence="1 2">
    <name type="scientific">Salipiger mucosus DSM 16094</name>
    <dbReference type="NCBI Taxonomy" id="1123237"/>
    <lineage>
        <taxon>Bacteria</taxon>
        <taxon>Pseudomonadati</taxon>
        <taxon>Pseudomonadota</taxon>
        <taxon>Alphaproteobacteria</taxon>
        <taxon>Rhodobacterales</taxon>
        <taxon>Roseobacteraceae</taxon>
        <taxon>Salipiger</taxon>
    </lineage>
</organism>
<accession>S9RIS8</accession>